<name>A0A9X1X606_9SPHI</name>
<protein>
    <recommendedName>
        <fullName evidence="4">YXWGXW repeat-containing protein</fullName>
    </recommendedName>
</protein>
<accession>A0A9X1X606</accession>
<keyword evidence="1" id="KW-0732">Signal</keyword>
<feature type="signal peptide" evidence="1">
    <location>
        <begin position="1"/>
        <end position="19"/>
    </location>
</feature>
<sequence>MKALSKILLGLSLAVTVFSSCSGSYYVSERPVEPVYERAPAPYADAYWIPGEWQWNGVRYVYVRGYWVHARPGRAYVPGYWRQVPRGHVWVRGHWR</sequence>
<dbReference type="InterPro" id="IPR024447">
    <property type="entry name" value="YXWGXW_rpt"/>
</dbReference>
<gene>
    <name evidence="2" type="ORF">MUY27_15835</name>
</gene>
<evidence type="ECO:0000256" key="1">
    <source>
        <dbReference type="SAM" id="SignalP"/>
    </source>
</evidence>
<proteinExistence type="predicted"/>
<evidence type="ECO:0000313" key="2">
    <source>
        <dbReference type="EMBL" id="MCJ8211191.1"/>
    </source>
</evidence>
<organism evidence="2 3">
    <name type="scientific">Mucilaginibacter straminoryzae</name>
    <dbReference type="NCBI Taxonomy" id="2932774"/>
    <lineage>
        <taxon>Bacteria</taxon>
        <taxon>Pseudomonadati</taxon>
        <taxon>Bacteroidota</taxon>
        <taxon>Sphingobacteriia</taxon>
        <taxon>Sphingobacteriales</taxon>
        <taxon>Sphingobacteriaceae</taxon>
        <taxon>Mucilaginibacter</taxon>
    </lineage>
</organism>
<dbReference type="AlphaFoldDB" id="A0A9X1X606"/>
<comment type="caution">
    <text evidence="2">The sequence shown here is derived from an EMBL/GenBank/DDBJ whole genome shotgun (WGS) entry which is preliminary data.</text>
</comment>
<dbReference type="RefSeq" id="WP_245131584.1">
    <property type="nucleotide sequence ID" value="NZ_JALJEJ010000008.1"/>
</dbReference>
<evidence type="ECO:0008006" key="4">
    <source>
        <dbReference type="Google" id="ProtNLM"/>
    </source>
</evidence>
<keyword evidence="3" id="KW-1185">Reference proteome</keyword>
<evidence type="ECO:0000313" key="3">
    <source>
        <dbReference type="Proteomes" id="UP001139450"/>
    </source>
</evidence>
<dbReference type="EMBL" id="JALJEJ010000008">
    <property type="protein sequence ID" value="MCJ8211191.1"/>
    <property type="molecule type" value="Genomic_DNA"/>
</dbReference>
<dbReference type="PROSITE" id="PS51257">
    <property type="entry name" value="PROKAR_LIPOPROTEIN"/>
    <property type="match status" value="1"/>
</dbReference>
<feature type="chain" id="PRO_5040927551" description="YXWGXW repeat-containing protein" evidence="1">
    <location>
        <begin position="20"/>
        <end position="96"/>
    </location>
</feature>
<reference evidence="2" key="1">
    <citation type="submission" date="2022-04" db="EMBL/GenBank/DDBJ databases">
        <title>Mucilaginibacter sp. RS28 isolated from freshwater.</title>
        <authorList>
            <person name="Ko S.-R."/>
        </authorList>
    </citation>
    <scope>NUCLEOTIDE SEQUENCE</scope>
    <source>
        <strain evidence="2">RS28</strain>
    </source>
</reference>
<dbReference type="Pfam" id="PF12779">
    <property type="entry name" value="WXXGXW"/>
    <property type="match status" value="2"/>
</dbReference>
<dbReference type="Proteomes" id="UP001139450">
    <property type="component" value="Unassembled WGS sequence"/>
</dbReference>